<name>A0A8J3B316_9BURK</name>
<reference evidence="2" key="1">
    <citation type="journal article" date="2014" name="Int. J. Syst. Evol. Microbiol.">
        <title>Complete genome sequence of Corynebacterium casei LMG S-19264T (=DSM 44701T), isolated from a smear-ripened cheese.</title>
        <authorList>
            <consortium name="US DOE Joint Genome Institute (JGI-PGF)"/>
            <person name="Walter F."/>
            <person name="Albersmeier A."/>
            <person name="Kalinowski J."/>
            <person name="Ruckert C."/>
        </authorList>
    </citation>
    <scope>NUCLEOTIDE SEQUENCE</scope>
    <source>
        <strain evidence="2">CCM 7664</strain>
    </source>
</reference>
<keyword evidence="3" id="KW-1185">Reference proteome</keyword>
<dbReference type="EMBL" id="BMDP01000002">
    <property type="protein sequence ID" value="GGI54030.1"/>
    <property type="molecule type" value="Genomic_DNA"/>
</dbReference>
<feature type="compositionally biased region" description="Polar residues" evidence="1">
    <location>
        <begin position="1"/>
        <end position="11"/>
    </location>
</feature>
<proteinExistence type="predicted"/>
<evidence type="ECO:0000256" key="1">
    <source>
        <dbReference type="SAM" id="MobiDB-lite"/>
    </source>
</evidence>
<sequence>MDIDTQGQHVTAETKDGDNADEEESGLPDSRRKVADESAGGRLWLAVQKHEHGMLPKRGRLAKKTVAIAPVSGPAMEVVRLER</sequence>
<comment type="caution">
    <text evidence="2">The sequence shown here is derived from an EMBL/GenBank/DDBJ whole genome shotgun (WGS) entry which is preliminary data.</text>
</comment>
<gene>
    <name evidence="2" type="ORF">GCM10011430_12040</name>
</gene>
<dbReference type="AlphaFoldDB" id="A0A8J3B316"/>
<dbReference type="Proteomes" id="UP000627205">
    <property type="component" value="Unassembled WGS sequence"/>
</dbReference>
<evidence type="ECO:0000313" key="2">
    <source>
        <dbReference type="EMBL" id="GGI54030.1"/>
    </source>
</evidence>
<reference evidence="2" key="2">
    <citation type="submission" date="2020-09" db="EMBL/GenBank/DDBJ databases">
        <authorList>
            <person name="Sun Q."/>
            <person name="Sedlacek I."/>
        </authorList>
    </citation>
    <scope>NUCLEOTIDE SEQUENCE</scope>
    <source>
        <strain evidence="2">CCM 7664</strain>
    </source>
</reference>
<dbReference type="RefSeq" id="WP_188421200.1">
    <property type="nucleotide sequence ID" value="NZ_BMDP01000002.1"/>
</dbReference>
<evidence type="ECO:0000313" key="3">
    <source>
        <dbReference type="Proteomes" id="UP000627205"/>
    </source>
</evidence>
<accession>A0A8J3B316</accession>
<feature type="region of interest" description="Disordered" evidence="1">
    <location>
        <begin position="1"/>
        <end position="38"/>
    </location>
</feature>
<protein>
    <submittedName>
        <fullName evidence="2">Uncharacterized protein</fullName>
    </submittedName>
</protein>
<organism evidence="2 3">
    <name type="scientific">Oxalicibacterium solurbis</name>
    <dbReference type="NCBI Taxonomy" id="69280"/>
    <lineage>
        <taxon>Bacteria</taxon>
        <taxon>Pseudomonadati</taxon>
        <taxon>Pseudomonadota</taxon>
        <taxon>Betaproteobacteria</taxon>
        <taxon>Burkholderiales</taxon>
        <taxon>Oxalobacteraceae</taxon>
        <taxon>Oxalicibacterium</taxon>
    </lineage>
</organism>